<evidence type="ECO:0000256" key="7">
    <source>
        <dbReference type="SAM" id="MobiDB-lite"/>
    </source>
</evidence>
<dbReference type="eggNOG" id="COG1225">
    <property type="taxonomic scope" value="Bacteria"/>
</dbReference>
<dbReference type="eggNOG" id="COG3128">
    <property type="taxonomic scope" value="Bacteria"/>
</dbReference>
<accession>B4RHL4</accession>
<gene>
    <name evidence="9" type="ordered locus">PHZ_c2646</name>
</gene>
<evidence type="ECO:0000256" key="4">
    <source>
        <dbReference type="ARBA" id="ARBA00022964"/>
    </source>
</evidence>
<dbReference type="GO" id="GO:0051213">
    <property type="term" value="F:dioxygenase activity"/>
    <property type="evidence" value="ECO:0007669"/>
    <property type="project" value="UniProtKB-KW"/>
</dbReference>
<dbReference type="GO" id="GO:0016705">
    <property type="term" value="F:oxidoreductase activity, acting on paired donors, with incorporation or reduction of molecular oxygen"/>
    <property type="evidence" value="ECO:0007669"/>
    <property type="project" value="InterPro"/>
</dbReference>
<dbReference type="AlphaFoldDB" id="B4RHL4"/>
<evidence type="ECO:0000313" key="9">
    <source>
        <dbReference type="EMBL" id="ACG79055.1"/>
    </source>
</evidence>
<comment type="cofactor">
    <cofactor evidence="1">
        <name>L-ascorbate</name>
        <dbReference type="ChEBI" id="CHEBI:38290"/>
    </cofactor>
</comment>
<dbReference type="KEGG" id="pzu:PHZ_c2646"/>
<dbReference type="InterPro" id="IPR044862">
    <property type="entry name" value="Pro_4_hyd_alph_FE2OG_OXY"/>
</dbReference>
<evidence type="ECO:0000256" key="6">
    <source>
        <dbReference type="ARBA" id="ARBA00023004"/>
    </source>
</evidence>
<dbReference type="HOGENOM" id="CLU_062430_0_0_5"/>
<name>B4RHL4_PHEZH</name>
<dbReference type="OrthoDB" id="255432at2"/>
<evidence type="ECO:0000256" key="5">
    <source>
        <dbReference type="ARBA" id="ARBA00023002"/>
    </source>
</evidence>
<evidence type="ECO:0000259" key="8">
    <source>
        <dbReference type="PROSITE" id="PS51471"/>
    </source>
</evidence>
<dbReference type="STRING" id="450851.PHZ_c2646"/>
<organism evidence="9 10">
    <name type="scientific">Phenylobacterium zucineum (strain HLK1)</name>
    <dbReference type="NCBI Taxonomy" id="450851"/>
    <lineage>
        <taxon>Bacteria</taxon>
        <taxon>Pseudomonadati</taxon>
        <taxon>Pseudomonadota</taxon>
        <taxon>Alphaproteobacteria</taxon>
        <taxon>Caulobacterales</taxon>
        <taxon>Caulobacteraceae</taxon>
        <taxon>Phenylobacterium</taxon>
    </lineage>
</organism>
<dbReference type="InterPro" id="IPR005123">
    <property type="entry name" value="Oxoglu/Fe-dep_dioxygenase_dom"/>
</dbReference>
<evidence type="ECO:0000256" key="1">
    <source>
        <dbReference type="ARBA" id="ARBA00001961"/>
    </source>
</evidence>
<keyword evidence="5" id="KW-0560">Oxidoreductase</keyword>
<dbReference type="RefSeq" id="WP_012523193.1">
    <property type="nucleotide sequence ID" value="NC_011144.1"/>
</dbReference>
<keyword evidence="4" id="KW-0223">Dioxygenase</keyword>
<protein>
    <recommendedName>
        <fullName evidence="8">Fe2OG dioxygenase domain-containing protein</fullName>
    </recommendedName>
</protein>
<dbReference type="Proteomes" id="UP000001868">
    <property type="component" value="Chromosome"/>
</dbReference>
<evidence type="ECO:0000256" key="3">
    <source>
        <dbReference type="ARBA" id="ARBA00022896"/>
    </source>
</evidence>
<feature type="region of interest" description="Disordered" evidence="7">
    <location>
        <begin position="343"/>
        <end position="365"/>
    </location>
</feature>
<reference evidence="9 10" key="1">
    <citation type="journal article" date="2008" name="BMC Genomics">
        <title>Complete genome of Phenylobacterium zucineum - a novel facultative intracellular bacterium isolated from human erythroleukemia cell line K562.</title>
        <authorList>
            <person name="Luo Y."/>
            <person name="Xu X."/>
            <person name="Ding Z."/>
            <person name="Liu Z."/>
            <person name="Zhang B."/>
            <person name="Yan Z."/>
            <person name="Sun J."/>
            <person name="Hu S."/>
            <person name="Hu X."/>
        </authorList>
    </citation>
    <scope>NUCLEOTIDE SEQUENCE [LARGE SCALE GENOMIC DNA]</scope>
    <source>
        <strain evidence="9 10">HLK1</strain>
    </source>
</reference>
<sequence length="365" mass="40015">MRLLLGAPAPMFTAPTLTSPTFALGSTAGRFVLLGFLPTDRQARGEVLGQLAANRSLFTDAALTAFLITPGVDDLPEARDGGGLRWFLDPDGAVRRLYGALEADGREHAVWVLLDPMLRVYALAPMHRTEAFMARLRALPAPEDHARVAVHAPVLIVPRIFEPTLCRAMIEHYERRGGSPSGVMRDVGGRTVGVLDDFKKRRDAPVDDERLLQAMRTAIAHRLLPEVQRAFQFAATRVERYIVACYDAAEGGYFRPHRDNTTAGTAHRKFAVSINLNAEDYEGGDLRFPEFGSRTYRAPTGGAVVFSCSLLHEATPVTRGRRYASLPFLYDEAGARVREQNRHLLQSDPPPPPVAAPVPAGEAVT</sequence>
<dbReference type="GO" id="GO:0031418">
    <property type="term" value="F:L-ascorbic acid binding"/>
    <property type="evidence" value="ECO:0007669"/>
    <property type="project" value="UniProtKB-KW"/>
</dbReference>
<dbReference type="Gene3D" id="2.60.120.620">
    <property type="entry name" value="q2cbj1_9rhob like domain"/>
    <property type="match status" value="1"/>
</dbReference>
<dbReference type="GO" id="GO:0005506">
    <property type="term" value="F:iron ion binding"/>
    <property type="evidence" value="ECO:0007669"/>
    <property type="project" value="InterPro"/>
</dbReference>
<dbReference type="Pfam" id="PF13640">
    <property type="entry name" value="2OG-FeII_Oxy_3"/>
    <property type="match status" value="1"/>
</dbReference>
<dbReference type="EMBL" id="CP000747">
    <property type="protein sequence ID" value="ACG79055.1"/>
    <property type="molecule type" value="Genomic_DNA"/>
</dbReference>
<keyword evidence="6" id="KW-0408">Iron</keyword>
<feature type="domain" description="Fe2OG dioxygenase" evidence="8">
    <location>
        <begin position="237"/>
        <end position="332"/>
    </location>
</feature>
<keyword evidence="2" id="KW-0479">Metal-binding</keyword>
<evidence type="ECO:0000256" key="2">
    <source>
        <dbReference type="ARBA" id="ARBA00022723"/>
    </source>
</evidence>
<dbReference type="PROSITE" id="PS51471">
    <property type="entry name" value="FE2OG_OXY"/>
    <property type="match status" value="1"/>
</dbReference>
<evidence type="ECO:0000313" key="10">
    <source>
        <dbReference type="Proteomes" id="UP000001868"/>
    </source>
</evidence>
<keyword evidence="10" id="KW-1185">Reference proteome</keyword>
<dbReference type="InterPro" id="IPR006620">
    <property type="entry name" value="Pro_4_hyd_alph"/>
</dbReference>
<proteinExistence type="predicted"/>
<keyword evidence="3" id="KW-0847">Vitamin C</keyword>
<dbReference type="SMART" id="SM00702">
    <property type="entry name" value="P4Hc"/>
    <property type="match status" value="1"/>
</dbReference>
<dbReference type="SUPFAM" id="SSF51197">
    <property type="entry name" value="Clavaminate synthase-like"/>
    <property type="match status" value="1"/>
</dbReference>